<organism evidence="1 2">
    <name type="scientific">Litchfieldia salsa</name>
    <dbReference type="NCBI Taxonomy" id="930152"/>
    <lineage>
        <taxon>Bacteria</taxon>
        <taxon>Bacillati</taxon>
        <taxon>Bacillota</taxon>
        <taxon>Bacilli</taxon>
        <taxon>Bacillales</taxon>
        <taxon>Bacillaceae</taxon>
        <taxon>Litchfieldia</taxon>
    </lineage>
</organism>
<dbReference type="Proteomes" id="UP000199159">
    <property type="component" value="Unassembled WGS sequence"/>
</dbReference>
<dbReference type="RefSeq" id="WP_175490336.1">
    <property type="nucleotide sequence ID" value="NZ_FNJU01000009.1"/>
</dbReference>
<sequence>MLIVKSYFLSEFERFETERKVLELSDGITEEELFALDDQELVQRYNECSKEKLVTL</sequence>
<accession>A0A1H0W2T5</accession>
<evidence type="ECO:0000313" key="1">
    <source>
        <dbReference type="EMBL" id="SDP85047.1"/>
    </source>
</evidence>
<reference evidence="2" key="1">
    <citation type="submission" date="2016-10" db="EMBL/GenBank/DDBJ databases">
        <authorList>
            <person name="Varghese N."/>
            <person name="Submissions S."/>
        </authorList>
    </citation>
    <scope>NUCLEOTIDE SEQUENCE [LARGE SCALE GENOMIC DNA]</scope>
    <source>
        <strain evidence="2">IBRC-M10078</strain>
    </source>
</reference>
<dbReference type="EMBL" id="FNJU01000009">
    <property type="protein sequence ID" value="SDP85047.1"/>
    <property type="molecule type" value="Genomic_DNA"/>
</dbReference>
<gene>
    <name evidence="1" type="ORF">SAMN05216565_1094</name>
</gene>
<proteinExistence type="predicted"/>
<dbReference type="AlphaFoldDB" id="A0A1H0W2T5"/>
<name>A0A1H0W2T5_9BACI</name>
<keyword evidence="2" id="KW-1185">Reference proteome</keyword>
<protein>
    <submittedName>
        <fullName evidence="1">Uncharacterized protein</fullName>
    </submittedName>
</protein>
<evidence type="ECO:0000313" key="2">
    <source>
        <dbReference type="Proteomes" id="UP000199159"/>
    </source>
</evidence>